<dbReference type="InterPro" id="IPR025332">
    <property type="entry name" value="DUF4238"/>
</dbReference>
<dbReference type="Pfam" id="PF14022">
    <property type="entry name" value="DUF4238"/>
    <property type="match status" value="1"/>
</dbReference>
<gene>
    <name evidence="1" type="ORF">CBW52_14900</name>
</gene>
<organism evidence="1 2">
    <name type="scientific">Yersinia kristensenii</name>
    <dbReference type="NCBI Taxonomy" id="28152"/>
    <lineage>
        <taxon>Bacteria</taxon>
        <taxon>Pseudomonadati</taxon>
        <taxon>Pseudomonadota</taxon>
        <taxon>Gammaproteobacteria</taxon>
        <taxon>Enterobacterales</taxon>
        <taxon>Yersiniaceae</taxon>
        <taxon>Yersinia</taxon>
    </lineage>
</organism>
<name>A0AB73NTC7_YERKR</name>
<evidence type="ECO:0000313" key="1">
    <source>
        <dbReference type="EMBL" id="OVZ79546.1"/>
    </source>
</evidence>
<accession>A0AB73NTC7</accession>
<keyword evidence="2" id="KW-1185">Reference proteome</keyword>
<evidence type="ECO:0008006" key="3">
    <source>
        <dbReference type="Google" id="ProtNLM"/>
    </source>
</evidence>
<dbReference type="EMBL" id="NHOG01000017">
    <property type="protein sequence ID" value="OVZ79546.1"/>
    <property type="molecule type" value="Genomic_DNA"/>
</dbReference>
<dbReference type="Proteomes" id="UP000195840">
    <property type="component" value="Unassembled WGS sequence"/>
</dbReference>
<evidence type="ECO:0000313" key="2">
    <source>
        <dbReference type="Proteomes" id="UP000195840"/>
    </source>
</evidence>
<dbReference type="AlphaFoldDB" id="A0AB73NTC7"/>
<reference evidence="1 2" key="1">
    <citation type="submission" date="2017-05" db="EMBL/GenBank/DDBJ databases">
        <title>Whole genome sequencing of Yersinia kristensenii.</title>
        <authorList>
            <person name="Campioni F."/>
        </authorList>
    </citation>
    <scope>NUCLEOTIDE SEQUENCE [LARGE SCALE GENOMIC DNA]</scope>
    <source>
        <strain evidence="1 2">CFSAN060538</strain>
    </source>
</reference>
<proteinExistence type="predicted"/>
<protein>
    <recommendedName>
        <fullName evidence="3">DUF4238 domain-containing protein</fullName>
    </recommendedName>
</protein>
<sequence length="359" mass="41495">MLNQPQRLAMSGKRQHFIPRFLQRGFEDTKKNGQSFVWVYRKGCNPFNPNIINVGTEGFFYSIEDDYSVDDEITAAETEFSSLIELLRKNGPDSIFDSNSIASLVAHFEIRTRHLRLNLLNTSSVFFKHLSTRIFDESFLNEYMKRFMKSKPNYVDDLINIEFDKLAVPNYIRNEIISSFKENYEFFLKNIISEFVPKLTSEFKCKIEDKLPEIVKKAQLDGLKINISPMEKISHYNKLNYSIINTDESLPLGDSIVIFNVTGEREFKPFCDKDDEIKGVYLPLGKNCLLYGIKDNELPNLSGISLRIAESSLEFIIGAEKSDYFSELSKHIGKNAYLLTDENIYKIIDEVINSDNIIK</sequence>
<comment type="caution">
    <text evidence="1">The sequence shown here is derived from an EMBL/GenBank/DDBJ whole genome shotgun (WGS) entry which is preliminary data.</text>
</comment>